<dbReference type="Pfam" id="PF04116">
    <property type="entry name" value="FA_hydroxylase"/>
    <property type="match status" value="1"/>
</dbReference>
<dbReference type="EC" id="1.14.99.38" evidence="7"/>
<organism evidence="7 8">
    <name type="scientific">Mytilus edulis</name>
    <name type="common">Blue mussel</name>
    <dbReference type="NCBI Taxonomy" id="6550"/>
    <lineage>
        <taxon>Eukaryota</taxon>
        <taxon>Metazoa</taxon>
        <taxon>Spiralia</taxon>
        <taxon>Lophotrochozoa</taxon>
        <taxon>Mollusca</taxon>
        <taxon>Bivalvia</taxon>
        <taxon>Autobranchia</taxon>
        <taxon>Pteriomorphia</taxon>
        <taxon>Mytilida</taxon>
        <taxon>Mytiloidea</taxon>
        <taxon>Mytilidae</taxon>
        <taxon>Mytilinae</taxon>
        <taxon>Mytilus</taxon>
    </lineage>
</organism>
<feature type="domain" description="Fatty acid hydroxylase" evidence="6">
    <location>
        <begin position="147"/>
        <end position="279"/>
    </location>
</feature>
<feature type="transmembrane region" description="Helical" evidence="5">
    <location>
        <begin position="141"/>
        <end position="159"/>
    </location>
</feature>
<dbReference type="OrthoDB" id="1658724at2759"/>
<dbReference type="InterPro" id="IPR050307">
    <property type="entry name" value="Sterol_Desaturase_Related"/>
</dbReference>
<keyword evidence="2 5" id="KW-0812">Transmembrane</keyword>
<proteinExistence type="predicted"/>
<dbReference type="GO" id="GO:0008610">
    <property type="term" value="P:lipid biosynthetic process"/>
    <property type="evidence" value="ECO:0007669"/>
    <property type="project" value="InterPro"/>
</dbReference>
<evidence type="ECO:0000259" key="6">
    <source>
        <dbReference type="Pfam" id="PF04116"/>
    </source>
</evidence>
<feature type="transmembrane region" description="Helical" evidence="5">
    <location>
        <begin position="54"/>
        <end position="78"/>
    </location>
</feature>
<evidence type="ECO:0000256" key="2">
    <source>
        <dbReference type="ARBA" id="ARBA00022692"/>
    </source>
</evidence>
<dbReference type="EMBL" id="CAJPWZ010002221">
    <property type="protein sequence ID" value="CAG2233909.1"/>
    <property type="molecule type" value="Genomic_DNA"/>
</dbReference>
<reference evidence="7" key="1">
    <citation type="submission" date="2021-03" db="EMBL/GenBank/DDBJ databases">
        <authorList>
            <person name="Bekaert M."/>
        </authorList>
    </citation>
    <scope>NUCLEOTIDE SEQUENCE</scope>
</reference>
<evidence type="ECO:0000313" key="7">
    <source>
        <dbReference type="EMBL" id="CAG2233909.1"/>
    </source>
</evidence>
<dbReference type="PANTHER" id="PTHR11863">
    <property type="entry name" value="STEROL DESATURASE"/>
    <property type="match status" value="1"/>
</dbReference>
<evidence type="ECO:0000256" key="1">
    <source>
        <dbReference type="ARBA" id="ARBA00004370"/>
    </source>
</evidence>
<dbReference type="AlphaFoldDB" id="A0A8S3TRQ4"/>
<keyword evidence="4 5" id="KW-0472">Membrane</keyword>
<evidence type="ECO:0000256" key="5">
    <source>
        <dbReference type="SAM" id="Phobius"/>
    </source>
</evidence>
<dbReference type="GO" id="GO:0016020">
    <property type="term" value="C:membrane"/>
    <property type="evidence" value="ECO:0007669"/>
    <property type="project" value="UniProtKB-SubCell"/>
</dbReference>
<evidence type="ECO:0000256" key="3">
    <source>
        <dbReference type="ARBA" id="ARBA00022989"/>
    </source>
</evidence>
<comment type="caution">
    <text evidence="7">The sequence shown here is derived from an EMBL/GenBank/DDBJ whole genome shotgun (WGS) entry which is preliminary data.</text>
</comment>
<protein>
    <submittedName>
        <fullName evidence="7">CH25H</fullName>
        <ecNumber evidence="7">1.14.99.38</ecNumber>
    </submittedName>
</protein>
<keyword evidence="8" id="KW-1185">Reference proteome</keyword>
<evidence type="ECO:0000313" key="8">
    <source>
        <dbReference type="Proteomes" id="UP000683360"/>
    </source>
</evidence>
<dbReference type="GO" id="GO:0005506">
    <property type="term" value="F:iron ion binding"/>
    <property type="evidence" value="ECO:0007669"/>
    <property type="project" value="InterPro"/>
</dbReference>
<evidence type="ECO:0000256" key="4">
    <source>
        <dbReference type="ARBA" id="ARBA00023136"/>
    </source>
</evidence>
<feature type="transmembrane region" description="Helical" evidence="5">
    <location>
        <begin position="106"/>
        <end position="125"/>
    </location>
</feature>
<comment type="subcellular location">
    <subcellularLocation>
        <location evidence="1">Membrane</location>
    </subcellularLocation>
</comment>
<dbReference type="Proteomes" id="UP000683360">
    <property type="component" value="Unassembled WGS sequence"/>
</dbReference>
<gene>
    <name evidence="7" type="ORF">MEDL_46573</name>
</gene>
<sequence>MTEGILEFGRALYINTSDVLTGVVRNNALSSGRSLLQVIWDFRLGREDLVSSPLFPVFLSVAFYFSLCTPFMIADIYGKKWKWIQKYKIQTDKEVTLDQVFDTLQLTFWNHVLFILPAAVGQMIWTPPTPLPELAPSWFEFVWQQIASLIVFDFQYFVWHWTHHKVRFLYKHIHSVHHRYHSPFVWVTQYLHPWELVTVGFLTTTNTWFFKCHPMTTWSYMLLSIVVSVEAHIGFDLPFSLNNILPFGMIGGAPKHDMHHLKPLTNFSPFFNHWDKTFDSFCPPMKAGGVRPKNLLEYERRTKEIKKVC</sequence>
<name>A0A8S3TRQ4_MYTED</name>
<dbReference type="InterPro" id="IPR006694">
    <property type="entry name" value="Fatty_acid_hydroxylase"/>
</dbReference>
<dbReference type="GO" id="GO:0001567">
    <property type="term" value="F:cholesterol 25-hydroxylase activity"/>
    <property type="evidence" value="ECO:0007669"/>
    <property type="project" value="UniProtKB-EC"/>
</dbReference>
<accession>A0A8S3TRQ4</accession>
<keyword evidence="3 5" id="KW-1133">Transmembrane helix</keyword>
<keyword evidence="7" id="KW-0560">Oxidoreductase</keyword>